<dbReference type="Pfam" id="PF04218">
    <property type="entry name" value="CENP-B_N"/>
    <property type="match status" value="1"/>
</dbReference>
<comment type="subcellular location">
    <subcellularLocation>
        <location evidence="1">Nucleus</location>
    </subcellularLocation>
</comment>
<proteinExistence type="predicted"/>
<evidence type="ECO:0000313" key="4">
    <source>
        <dbReference type="EMBL" id="KFD50547.1"/>
    </source>
</evidence>
<reference evidence="4 6" key="1">
    <citation type="journal article" date="2014" name="Nat. Genet.">
        <title>Genome and transcriptome of the porcine whipworm Trichuris suis.</title>
        <authorList>
            <person name="Jex A.R."/>
            <person name="Nejsum P."/>
            <person name="Schwarz E.M."/>
            <person name="Hu L."/>
            <person name="Young N.D."/>
            <person name="Hall R.S."/>
            <person name="Korhonen P.K."/>
            <person name="Liao S."/>
            <person name="Thamsborg S."/>
            <person name="Xia J."/>
            <person name="Xu P."/>
            <person name="Wang S."/>
            <person name="Scheerlinck J.P."/>
            <person name="Hofmann A."/>
            <person name="Sternberg P.W."/>
            <person name="Wang J."/>
            <person name="Gasser R.B."/>
        </authorList>
    </citation>
    <scope>NUCLEOTIDE SEQUENCE [LARGE SCALE GENOMIC DNA]</scope>
    <source>
        <strain evidence="5">DCEP-RM93F</strain>
        <strain evidence="4">DCEP-RM93M</strain>
    </source>
</reference>
<dbReference type="AlphaFoldDB" id="A0A085M001"/>
<dbReference type="GO" id="GO:0003677">
    <property type="term" value="F:DNA binding"/>
    <property type="evidence" value="ECO:0007669"/>
    <property type="project" value="InterPro"/>
</dbReference>
<evidence type="ECO:0000256" key="2">
    <source>
        <dbReference type="SAM" id="MobiDB-lite"/>
    </source>
</evidence>
<dbReference type="InterPro" id="IPR009057">
    <property type="entry name" value="Homeodomain-like_sf"/>
</dbReference>
<name>A0A085M001_9BILA</name>
<feature type="domain" description="HTH psq-type" evidence="3">
    <location>
        <begin position="17"/>
        <end position="65"/>
    </location>
</feature>
<gene>
    <name evidence="4" type="ORF">M513_08615</name>
    <name evidence="5" type="ORF">M514_08615</name>
</gene>
<dbReference type="EMBL" id="KL363252">
    <property type="protein sequence ID" value="KFD50547.1"/>
    <property type="molecule type" value="Genomic_DNA"/>
</dbReference>
<dbReference type="SUPFAM" id="SSF46689">
    <property type="entry name" value="Homeodomain-like"/>
    <property type="match status" value="1"/>
</dbReference>
<feature type="region of interest" description="Disordered" evidence="2">
    <location>
        <begin position="1"/>
        <end position="20"/>
    </location>
</feature>
<accession>A0A085M001</accession>
<dbReference type="Gene3D" id="1.10.10.60">
    <property type="entry name" value="Homeodomain-like"/>
    <property type="match status" value="1"/>
</dbReference>
<dbReference type="InterPro" id="IPR007889">
    <property type="entry name" value="HTH_Psq"/>
</dbReference>
<protein>
    <recommendedName>
        <fullName evidence="3">HTH psq-type domain-containing protein</fullName>
    </recommendedName>
</protein>
<dbReference type="Proteomes" id="UP000030764">
    <property type="component" value="Unassembled WGS sequence"/>
</dbReference>
<evidence type="ECO:0000313" key="5">
    <source>
        <dbReference type="EMBL" id="KFD63423.1"/>
    </source>
</evidence>
<sequence>MSGVKHKGGDNTAQKAKKRRALTIATKMDITERVERGERIADVGRAHNLNRSMVGTIMKSKDKIKEHAKTALAMHSKIVSYRRGVVMAEMEQLLRMWIEGRRRCCRFIFKASRQQKKEALVI</sequence>
<dbReference type="EMBL" id="KL367573">
    <property type="protein sequence ID" value="KFD63423.1"/>
    <property type="molecule type" value="Genomic_DNA"/>
</dbReference>
<dbReference type="Proteomes" id="UP000030758">
    <property type="component" value="Unassembled WGS sequence"/>
</dbReference>
<evidence type="ECO:0000313" key="6">
    <source>
        <dbReference type="Proteomes" id="UP000030764"/>
    </source>
</evidence>
<dbReference type="GO" id="GO:0005634">
    <property type="term" value="C:nucleus"/>
    <property type="evidence" value="ECO:0007669"/>
    <property type="project" value="UniProtKB-SubCell"/>
</dbReference>
<keyword evidence="6" id="KW-1185">Reference proteome</keyword>
<organism evidence="4 6">
    <name type="scientific">Trichuris suis</name>
    <name type="common">pig whipworm</name>
    <dbReference type="NCBI Taxonomy" id="68888"/>
    <lineage>
        <taxon>Eukaryota</taxon>
        <taxon>Metazoa</taxon>
        <taxon>Ecdysozoa</taxon>
        <taxon>Nematoda</taxon>
        <taxon>Enoplea</taxon>
        <taxon>Dorylaimia</taxon>
        <taxon>Trichinellida</taxon>
        <taxon>Trichuridae</taxon>
        <taxon>Trichuris</taxon>
    </lineage>
</organism>
<evidence type="ECO:0000256" key="1">
    <source>
        <dbReference type="ARBA" id="ARBA00004123"/>
    </source>
</evidence>
<evidence type="ECO:0000259" key="3">
    <source>
        <dbReference type="Pfam" id="PF04218"/>
    </source>
</evidence>